<dbReference type="AlphaFoldDB" id="A0A836CR61"/>
<evidence type="ECO:0000313" key="1">
    <source>
        <dbReference type="EMBL" id="KAG5192626.1"/>
    </source>
</evidence>
<dbReference type="Proteomes" id="UP000664859">
    <property type="component" value="Unassembled WGS sequence"/>
</dbReference>
<proteinExistence type="predicted"/>
<protein>
    <submittedName>
        <fullName evidence="1">Uncharacterized protein</fullName>
    </submittedName>
</protein>
<sequence length="269" mass="30772">MAAFQQVFWQVAGEIDPLFNALDAPIDPRAVQKLRAMADREQGCTEDPTPPHGWLEPAVHNYLQPYIQQRRGDDGAVRWVLANSAHAKCLCDIITPEGDVSDKIDRDSVYLVTTQVPKALANLEYLAAFYNQMHHRSEFTERSKVCAMGHAKFAIFREAAIAAGWPGASWPGEYPLRDLAFNFAYSHNINQSLRGQTMQLLDQDGRLKTGLRRRLLYWQYLRLVSNINTHKVLDDRSHSNYVDMYECTRRQPEFISSAVLAMQRQFPES</sequence>
<evidence type="ECO:0000313" key="2">
    <source>
        <dbReference type="Proteomes" id="UP000664859"/>
    </source>
</evidence>
<dbReference type="EMBL" id="JAFCMP010000003">
    <property type="protein sequence ID" value="KAG5192626.1"/>
    <property type="molecule type" value="Genomic_DNA"/>
</dbReference>
<name>A0A836CR61_9STRA</name>
<accession>A0A836CR61</accession>
<gene>
    <name evidence="1" type="ORF">JKP88DRAFT_250623</name>
</gene>
<keyword evidence="2" id="KW-1185">Reference proteome</keyword>
<comment type="caution">
    <text evidence="1">The sequence shown here is derived from an EMBL/GenBank/DDBJ whole genome shotgun (WGS) entry which is preliminary data.</text>
</comment>
<reference evidence="1" key="1">
    <citation type="submission" date="2021-02" db="EMBL/GenBank/DDBJ databases">
        <title>First Annotated Genome of the Yellow-green Alga Tribonema minus.</title>
        <authorList>
            <person name="Mahan K.M."/>
        </authorList>
    </citation>
    <scope>NUCLEOTIDE SEQUENCE</scope>
    <source>
        <strain evidence="1">UTEX B ZZ1240</strain>
    </source>
</reference>
<organism evidence="1 2">
    <name type="scientific">Tribonema minus</name>
    <dbReference type="NCBI Taxonomy" id="303371"/>
    <lineage>
        <taxon>Eukaryota</taxon>
        <taxon>Sar</taxon>
        <taxon>Stramenopiles</taxon>
        <taxon>Ochrophyta</taxon>
        <taxon>PX clade</taxon>
        <taxon>Xanthophyceae</taxon>
        <taxon>Tribonematales</taxon>
        <taxon>Tribonemataceae</taxon>
        <taxon>Tribonema</taxon>
    </lineage>
</organism>